<accession>A0A1H7XTF3</accession>
<dbReference type="Pfam" id="PF24073">
    <property type="entry name" value="DUF7365"/>
    <property type="match status" value="1"/>
</dbReference>
<name>A0A1H7XTF3_9STRE</name>
<evidence type="ECO:0000256" key="2">
    <source>
        <dbReference type="SAM" id="Phobius"/>
    </source>
</evidence>
<evidence type="ECO:0000313" key="4">
    <source>
        <dbReference type="EMBL" id="SEM36913.1"/>
    </source>
</evidence>
<reference evidence="4 5" key="1">
    <citation type="submission" date="2016-10" db="EMBL/GenBank/DDBJ databases">
        <authorList>
            <person name="de Groot N.N."/>
        </authorList>
    </citation>
    <scope>NUCLEOTIDE SEQUENCE [LARGE SCALE GENOMIC DNA]</scope>
    <source>
        <strain evidence="4 5">VTM1R29</strain>
    </source>
</reference>
<dbReference type="AlphaFoldDB" id="A0A1H7XTF3"/>
<keyword evidence="2" id="KW-0472">Membrane</keyword>
<feature type="domain" description="DUF7365" evidence="3">
    <location>
        <begin position="2"/>
        <end position="97"/>
    </location>
</feature>
<evidence type="ECO:0000259" key="3">
    <source>
        <dbReference type="Pfam" id="PF24073"/>
    </source>
</evidence>
<keyword evidence="2" id="KW-0812">Transmembrane</keyword>
<feature type="transmembrane region" description="Helical" evidence="2">
    <location>
        <begin position="6"/>
        <end position="28"/>
    </location>
</feature>
<feature type="coiled-coil region" evidence="1">
    <location>
        <begin position="63"/>
        <end position="97"/>
    </location>
</feature>
<proteinExistence type="predicted"/>
<dbReference type="RefSeq" id="WP_074596863.1">
    <property type="nucleotide sequence ID" value="NZ_FNUH01000013.1"/>
</dbReference>
<sequence>MAEKELMHWLMTTVFPIALSVASFYIVTKNNTASLEHRLTELEAINKSQEKMIDMHTSRLDKHDEEQKTMQGMIEQIKNLSENVGELKADLKEIKEKIS</sequence>
<gene>
    <name evidence="4" type="ORF">SAMN04487839_11844</name>
</gene>
<organism evidence="4 5">
    <name type="scientific">Streptococcus gallolyticus</name>
    <dbReference type="NCBI Taxonomy" id="315405"/>
    <lineage>
        <taxon>Bacteria</taxon>
        <taxon>Bacillati</taxon>
        <taxon>Bacillota</taxon>
        <taxon>Bacilli</taxon>
        <taxon>Lactobacillales</taxon>
        <taxon>Streptococcaceae</taxon>
        <taxon>Streptococcus</taxon>
    </lineage>
</organism>
<dbReference type="Proteomes" id="UP000182764">
    <property type="component" value="Unassembled WGS sequence"/>
</dbReference>
<keyword evidence="1" id="KW-0175">Coiled coil</keyword>
<evidence type="ECO:0000256" key="1">
    <source>
        <dbReference type="SAM" id="Coils"/>
    </source>
</evidence>
<keyword evidence="2" id="KW-1133">Transmembrane helix</keyword>
<dbReference type="InterPro" id="IPR055789">
    <property type="entry name" value="DUF7365"/>
</dbReference>
<protein>
    <recommendedName>
        <fullName evidence="3">DUF7365 domain-containing protein</fullName>
    </recommendedName>
</protein>
<dbReference type="EMBL" id="FOBM01000018">
    <property type="protein sequence ID" value="SEM36913.1"/>
    <property type="molecule type" value="Genomic_DNA"/>
</dbReference>
<evidence type="ECO:0000313" key="5">
    <source>
        <dbReference type="Proteomes" id="UP000182764"/>
    </source>
</evidence>